<evidence type="ECO:0000256" key="4">
    <source>
        <dbReference type="ARBA" id="ARBA00011245"/>
    </source>
</evidence>
<dbReference type="GO" id="GO:0005737">
    <property type="term" value="C:cytoplasm"/>
    <property type="evidence" value="ECO:0007669"/>
    <property type="project" value="UniProtKB-SubCell"/>
</dbReference>
<comment type="cofactor">
    <cofactor evidence="11">
        <name>Mg(2+)</name>
        <dbReference type="ChEBI" id="CHEBI:18420"/>
    </cofactor>
    <text evidence="11">Binds 1 Mg(2+) ion per subunit. May bind a second metal ion at a regulatory site, or after substrate binding.</text>
</comment>
<dbReference type="Pfam" id="PF00075">
    <property type="entry name" value="RNase_H"/>
    <property type="match status" value="1"/>
</dbReference>
<comment type="catalytic activity">
    <reaction evidence="1 11">
        <text>Endonucleolytic cleavage to 5'-phosphomonoester.</text>
        <dbReference type="EC" id="3.1.26.4"/>
    </reaction>
</comment>
<evidence type="ECO:0000256" key="7">
    <source>
        <dbReference type="ARBA" id="ARBA00022723"/>
    </source>
</evidence>
<organism evidence="14 15">
    <name type="scientific">Methylosinus trichosporium (strain ATCC 35070 / NCIMB 11131 / UNIQEM 75 / OB3b)</name>
    <dbReference type="NCBI Taxonomy" id="595536"/>
    <lineage>
        <taxon>Bacteria</taxon>
        <taxon>Pseudomonadati</taxon>
        <taxon>Pseudomonadota</taxon>
        <taxon>Alphaproteobacteria</taxon>
        <taxon>Hyphomicrobiales</taxon>
        <taxon>Methylocystaceae</taxon>
        <taxon>Methylosinus</taxon>
    </lineage>
</organism>
<feature type="domain" description="RNase H type-1" evidence="13">
    <location>
        <begin position="1"/>
        <end position="142"/>
    </location>
</feature>
<evidence type="ECO:0000256" key="5">
    <source>
        <dbReference type="ARBA" id="ARBA00012180"/>
    </source>
</evidence>
<comment type="subunit">
    <text evidence="4 11">Monomer.</text>
</comment>
<keyword evidence="8 11" id="KW-0255">Endonuclease</keyword>
<dbReference type="FunFam" id="3.30.420.10:FF:000089">
    <property type="entry name" value="Ribonuclease H"/>
    <property type="match status" value="1"/>
</dbReference>
<dbReference type="InterPro" id="IPR036397">
    <property type="entry name" value="RNaseH_sf"/>
</dbReference>
<evidence type="ECO:0000256" key="2">
    <source>
        <dbReference type="ARBA" id="ARBA00004065"/>
    </source>
</evidence>
<evidence type="ECO:0000256" key="3">
    <source>
        <dbReference type="ARBA" id="ARBA00005300"/>
    </source>
</evidence>
<dbReference type="GO" id="GO:0043137">
    <property type="term" value="P:DNA replication, removal of RNA primer"/>
    <property type="evidence" value="ECO:0007669"/>
    <property type="project" value="TreeGrafter"/>
</dbReference>
<dbReference type="HAMAP" id="MF_00042">
    <property type="entry name" value="RNase_H"/>
    <property type="match status" value="1"/>
</dbReference>
<feature type="region of interest" description="Disordered" evidence="12">
    <location>
        <begin position="139"/>
        <end position="159"/>
    </location>
</feature>
<dbReference type="PANTHER" id="PTHR10642:SF26">
    <property type="entry name" value="RIBONUCLEASE H1"/>
    <property type="match status" value="1"/>
</dbReference>
<sequence>MSGRVAIWTDGACSGNPGPGGWGAILRFGDREKELCGGEEATTNNRMELTAAIMALEALTRPCPIDLYTDSQYVRDGVSSWIHGWKARGWKTADRKPVKNAELWRRLDAAQERHDVAWHWVRGHAGDEMNERADALARKGMAPFQRNRRSAARDPLSGG</sequence>
<dbReference type="RefSeq" id="WP_003608332.1">
    <property type="nucleotide sequence ID" value="NZ_ADVE02000001.1"/>
</dbReference>
<dbReference type="GO" id="GO:0000287">
    <property type="term" value="F:magnesium ion binding"/>
    <property type="evidence" value="ECO:0007669"/>
    <property type="project" value="UniProtKB-UniRule"/>
</dbReference>
<name>A0A2D2D3C3_METT3</name>
<evidence type="ECO:0000256" key="1">
    <source>
        <dbReference type="ARBA" id="ARBA00000077"/>
    </source>
</evidence>
<gene>
    <name evidence="11" type="primary">rnhA</name>
    <name evidence="14" type="ORF">CQW49_17515</name>
</gene>
<reference evidence="15" key="1">
    <citation type="submission" date="2017-10" db="EMBL/GenBank/DDBJ databases">
        <title>Completed PacBio SMRT sequence of Methylosinus trichosporium OB3b reveals presence of a third large plasmid.</title>
        <authorList>
            <person name="Charles T.C."/>
            <person name="Lynch M.D.J."/>
            <person name="Heil J.R."/>
            <person name="Cheng J."/>
        </authorList>
    </citation>
    <scope>NUCLEOTIDE SEQUENCE [LARGE SCALE GENOMIC DNA]</scope>
    <source>
        <strain evidence="15">OB3b</strain>
    </source>
</reference>
<evidence type="ECO:0000256" key="10">
    <source>
        <dbReference type="ARBA" id="ARBA00022842"/>
    </source>
</evidence>
<dbReference type="GO" id="GO:0003676">
    <property type="term" value="F:nucleic acid binding"/>
    <property type="evidence" value="ECO:0007669"/>
    <property type="project" value="InterPro"/>
</dbReference>
<dbReference type="EC" id="3.1.26.4" evidence="5 11"/>
<keyword evidence="11" id="KW-0963">Cytoplasm</keyword>
<evidence type="ECO:0000313" key="14">
    <source>
        <dbReference type="EMBL" id="ATQ69477.1"/>
    </source>
</evidence>
<dbReference type="InterPro" id="IPR022892">
    <property type="entry name" value="RNaseHI"/>
</dbReference>
<keyword evidence="10 11" id="KW-0460">Magnesium</keyword>
<evidence type="ECO:0000259" key="13">
    <source>
        <dbReference type="PROSITE" id="PS50879"/>
    </source>
</evidence>
<dbReference type="EMBL" id="CP023737">
    <property type="protein sequence ID" value="ATQ69477.1"/>
    <property type="molecule type" value="Genomic_DNA"/>
</dbReference>
<dbReference type="KEGG" id="mtw:CQW49_17515"/>
<feature type="binding site" evidence="11">
    <location>
        <position position="10"/>
    </location>
    <ligand>
        <name>Mg(2+)</name>
        <dbReference type="ChEBI" id="CHEBI:18420"/>
        <label>1</label>
    </ligand>
</feature>
<dbReference type="Gene3D" id="3.30.420.10">
    <property type="entry name" value="Ribonuclease H-like superfamily/Ribonuclease H"/>
    <property type="match status" value="1"/>
</dbReference>
<dbReference type="CDD" id="cd09278">
    <property type="entry name" value="RNase_HI_prokaryote_like"/>
    <property type="match status" value="1"/>
</dbReference>
<evidence type="ECO:0000256" key="12">
    <source>
        <dbReference type="SAM" id="MobiDB-lite"/>
    </source>
</evidence>
<dbReference type="SUPFAM" id="SSF53098">
    <property type="entry name" value="Ribonuclease H-like"/>
    <property type="match status" value="1"/>
</dbReference>
<dbReference type="Proteomes" id="UP000230709">
    <property type="component" value="Chromosome"/>
</dbReference>
<comment type="function">
    <text evidence="2 11">Endonuclease that specifically degrades the RNA of RNA-DNA hybrids.</text>
</comment>
<dbReference type="AlphaFoldDB" id="A0A2D2D3C3"/>
<evidence type="ECO:0000313" key="15">
    <source>
        <dbReference type="Proteomes" id="UP000230709"/>
    </source>
</evidence>
<evidence type="ECO:0000256" key="6">
    <source>
        <dbReference type="ARBA" id="ARBA00022722"/>
    </source>
</evidence>
<dbReference type="STRING" id="595536.GCA_000178815_01675"/>
<feature type="binding site" evidence="11">
    <location>
        <position position="134"/>
    </location>
    <ligand>
        <name>Mg(2+)</name>
        <dbReference type="ChEBI" id="CHEBI:18420"/>
        <label>2</label>
    </ligand>
</feature>
<comment type="similarity">
    <text evidence="3 11">Belongs to the RNase H family.</text>
</comment>
<feature type="binding site" evidence="11">
    <location>
        <position position="10"/>
    </location>
    <ligand>
        <name>Mg(2+)</name>
        <dbReference type="ChEBI" id="CHEBI:18420"/>
        <label>2</label>
    </ligand>
</feature>
<keyword evidence="7 11" id="KW-0479">Metal-binding</keyword>
<evidence type="ECO:0000256" key="8">
    <source>
        <dbReference type="ARBA" id="ARBA00022759"/>
    </source>
</evidence>
<accession>A0A2D2D3C3</accession>
<feature type="binding site" evidence="11">
    <location>
        <position position="48"/>
    </location>
    <ligand>
        <name>Mg(2+)</name>
        <dbReference type="ChEBI" id="CHEBI:18420"/>
        <label>1</label>
    </ligand>
</feature>
<evidence type="ECO:0000256" key="9">
    <source>
        <dbReference type="ARBA" id="ARBA00022801"/>
    </source>
</evidence>
<keyword evidence="9 11" id="KW-0378">Hydrolase</keyword>
<dbReference type="InterPro" id="IPR012337">
    <property type="entry name" value="RNaseH-like_sf"/>
</dbReference>
<proteinExistence type="inferred from homology"/>
<dbReference type="InterPro" id="IPR002156">
    <property type="entry name" value="RNaseH_domain"/>
</dbReference>
<dbReference type="PANTHER" id="PTHR10642">
    <property type="entry name" value="RIBONUCLEASE H1"/>
    <property type="match status" value="1"/>
</dbReference>
<comment type="subcellular location">
    <subcellularLocation>
        <location evidence="11">Cytoplasm</location>
    </subcellularLocation>
</comment>
<dbReference type="NCBIfam" id="NF001236">
    <property type="entry name" value="PRK00203.1"/>
    <property type="match status" value="1"/>
</dbReference>
<feature type="binding site" evidence="11">
    <location>
        <position position="70"/>
    </location>
    <ligand>
        <name>Mg(2+)</name>
        <dbReference type="ChEBI" id="CHEBI:18420"/>
        <label>1</label>
    </ligand>
</feature>
<dbReference type="InterPro" id="IPR050092">
    <property type="entry name" value="RNase_H"/>
</dbReference>
<evidence type="ECO:0000256" key="11">
    <source>
        <dbReference type="HAMAP-Rule" id="MF_00042"/>
    </source>
</evidence>
<dbReference type="PROSITE" id="PS50879">
    <property type="entry name" value="RNASE_H_1"/>
    <property type="match status" value="1"/>
</dbReference>
<keyword evidence="6 11" id="KW-0540">Nuclease</keyword>
<dbReference type="GO" id="GO:0004523">
    <property type="term" value="F:RNA-DNA hybrid ribonuclease activity"/>
    <property type="evidence" value="ECO:0007669"/>
    <property type="project" value="UniProtKB-UniRule"/>
</dbReference>
<protein>
    <recommendedName>
        <fullName evidence="5 11">Ribonuclease H</fullName>
        <shortName evidence="11">RNase H</shortName>
        <ecNumber evidence="5 11">3.1.26.4</ecNumber>
    </recommendedName>
</protein>
<keyword evidence="15" id="KW-1185">Reference proteome</keyword>